<accession>A0A7X1E9C2</accession>
<evidence type="ECO:0000313" key="2">
    <source>
        <dbReference type="EMBL" id="MBC2607176.1"/>
    </source>
</evidence>
<evidence type="ECO:0000313" key="3">
    <source>
        <dbReference type="Proteomes" id="UP000526501"/>
    </source>
</evidence>
<dbReference type="InterPro" id="IPR002645">
    <property type="entry name" value="STAS_dom"/>
</dbReference>
<comment type="caution">
    <text evidence="2">The sequence shown here is derived from an EMBL/GenBank/DDBJ whole genome shotgun (WGS) entry which is preliminary data.</text>
</comment>
<dbReference type="Pfam" id="PF01740">
    <property type="entry name" value="STAS"/>
    <property type="match status" value="1"/>
</dbReference>
<dbReference type="InterPro" id="IPR036513">
    <property type="entry name" value="STAS_dom_sf"/>
</dbReference>
<protein>
    <submittedName>
        <fullName evidence="2">STAS domain-containing protein</fullName>
    </submittedName>
</protein>
<keyword evidence="3" id="KW-1185">Reference proteome</keyword>
<dbReference type="PROSITE" id="PS50801">
    <property type="entry name" value="STAS"/>
    <property type="match status" value="1"/>
</dbReference>
<reference evidence="2 3" key="1">
    <citation type="submission" date="2020-07" db="EMBL/GenBank/DDBJ databases">
        <authorList>
            <person name="Feng X."/>
        </authorList>
    </citation>
    <scope>NUCLEOTIDE SEQUENCE [LARGE SCALE GENOMIC DNA]</scope>
    <source>
        <strain evidence="2 3">JCM23202</strain>
    </source>
</reference>
<gene>
    <name evidence="2" type="ORF">H5P27_14070</name>
</gene>
<organism evidence="2 3">
    <name type="scientific">Pelagicoccus albus</name>
    <dbReference type="NCBI Taxonomy" id="415222"/>
    <lineage>
        <taxon>Bacteria</taxon>
        <taxon>Pseudomonadati</taxon>
        <taxon>Verrucomicrobiota</taxon>
        <taxon>Opitutia</taxon>
        <taxon>Puniceicoccales</taxon>
        <taxon>Pelagicoccaceae</taxon>
        <taxon>Pelagicoccus</taxon>
    </lineage>
</organism>
<dbReference type="Proteomes" id="UP000526501">
    <property type="component" value="Unassembled WGS sequence"/>
</dbReference>
<evidence type="ECO:0000259" key="1">
    <source>
        <dbReference type="PROSITE" id="PS50801"/>
    </source>
</evidence>
<dbReference type="SUPFAM" id="SSF52091">
    <property type="entry name" value="SpoIIaa-like"/>
    <property type="match status" value="1"/>
</dbReference>
<dbReference type="AlphaFoldDB" id="A0A7X1E9C2"/>
<feature type="domain" description="STAS" evidence="1">
    <location>
        <begin position="1"/>
        <end position="98"/>
    </location>
</feature>
<proteinExistence type="predicted"/>
<sequence>MNAASHTYKADGDIVSTNAQLHWSRIESVLDRATPSQLVELDLRAASMVDSVGLNAIVKAIKIAEGKKLKVRLLIASPSLKRICTFTRLDQKAEIVGP</sequence>
<name>A0A7X1E9C2_9BACT</name>
<dbReference type="EMBL" id="JACHVC010000012">
    <property type="protein sequence ID" value="MBC2607176.1"/>
    <property type="molecule type" value="Genomic_DNA"/>
</dbReference>
<dbReference type="RefSeq" id="WP_185661033.1">
    <property type="nucleotide sequence ID" value="NZ_CAWPOO010000012.1"/>
</dbReference>
<dbReference type="Gene3D" id="3.30.750.24">
    <property type="entry name" value="STAS domain"/>
    <property type="match status" value="1"/>
</dbReference>